<evidence type="ECO:0000313" key="2">
    <source>
        <dbReference type="Proteomes" id="UP000480684"/>
    </source>
</evidence>
<dbReference type="AlphaFoldDB" id="A0A7C9QUU9"/>
<keyword evidence="1" id="KW-0808">Transferase</keyword>
<gene>
    <name evidence="1" type="ORF">G4223_13765</name>
</gene>
<dbReference type="GO" id="GO:0032259">
    <property type="term" value="P:methylation"/>
    <property type="evidence" value="ECO:0007669"/>
    <property type="project" value="UniProtKB-KW"/>
</dbReference>
<dbReference type="InterPro" id="IPR029063">
    <property type="entry name" value="SAM-dependent_MTases_sf"/>
</dbReference>
<dbReference type="Pfam" id="PF13489">
    <property type="entry name" value="Methyltransf_23"/>
    <property type="match status" value="1"/>
</dbReference>
<dbReference type="Gene3D" id="3.40.50.150">
    <property type="entry name" value="Vaccinia Virus protein VP39"/>
    <property type="match status" value="1"/>
</dbReference>
<dbReference type="SUPFAM" id="SSF53335">
    <property type="entry name" value="S-adenosyl-L-methionine-dependent methyltransferases"/>
    <property type="match status" value="1"/>
</dbReference>
<dbReference type="PANTHER" id="PTHR43861">
    <property type="entry name" value="TRANS-ACONITATE 2-METHYLTRANSFERASE-RELATED"/>
    <property type="match status" value="1"/>
</dbReference>
<keyword evidence="1" id="KW-0489">Methyltransferase</keyword>
<dbReference type="GO" id="GO:0008168">
    <property type="term" value="F:methyltransferase activity"/>
    <property type="evidence" value="ECO:0007669"/>
    <property type="project" value="UniProtKB-KW"/>
</dbReference>
<proteinExistence type="predicted"/>
<dbReference type="RefSeq" id="WP_163680833.1">
    <property type="nucleotide sequence ID" value="NZ_JAAIYP010000039.1"/>
</dbReference>
<reference evidence="1 2" key="1">
    <citation type="submission" date="2020-02" db="EMBL/GenBank/DDBJ databases">
        <authorList>
            <person name="Dziuba M."/>
            <person name="Kuznetsov B."/>
            <person name="Mardanov A."/>
            <person name="Ravin N."/>
            <person name="Grouzdev D."/>
        </authorList>
    </citation>
    <scope>NUCLEOTIDE SEQUENCE [LARGE SCALE GENOMIC DNA]</scope>
    <source>
        <strain evidence="1 2">SpK</strain>
    </source>
</reference>
<dbReference type="EMBL" id="JAAIYP010000039">
    <property type="protein sequence ID" value="NFV81180.1"/>
    <property type="molecule type" value="Genomic_DNA"/>
</dbReference>
<organism evidence="1 2">
    <name type="scientific">Magnetospirillum aberrantis SpK</name>
    <dbReference type="NCBI Taxonomy" id="908842"/>
    <lineage>
        <taxon>Bacteria</taxon>
        <taxon>Pseudomonadati</taxon>
        <taxon>Pseudomonadota</taxon>
        <taxon>Alphaproteobacteria</taxon>
        <taxon>Rhodospirillales</taxon>
        <taxon>Rhodospirillaceae</taxon>
        <taxon>Magnetospirillum</taxon>
    </lineage>
</organism>
<accession>A0A7C9QUU9</accession>
<keyword evidence="2" id="KW-1185">Reference proteome</keyword>
<dbReference type="PANTHER" id="PTHR43861:SF6">
    <property type="entry name" value="METHYLTRANSFERASE TYPE 11"/>
    <property type="match status" value="1"/>
</dbReference>
<evidence type="ECO:0000313" key="1">
    <source>
        <dbReference type="EMBL" id="NFV81180.1"/>
    </source>
</evidence>
<comment type="caution">
    <text evidence="1">The sequence shown here is derived from an EMBL/GenBank/DDBJ whole genome shotgun (WGS) entry which is preliminary data.</text>
</comment>
<name>A0A7C9QUU9_9PROT</name>
<protein>
    <submittedName>
        <fullName evidence="1">Class I SAM-dependent methyltransferase</fullName>
    </submittedName>
</protein>
<dbReference type="Proteomes" id="UP000480684">
    <property type="component" value="Unassembled WGS sequence"/>
</dbReference>
<sequence length="274" mass="31056">MERTCPICGPQAPARSYGQRSGFPLMRCGSCGLVYLKGSAAEAEAFYQDAAGTKVNRDAIQYWSFPDLYAKHQSIFDGFFLERWQRLSAFRPDMRRVLDVGCGYGFFLKSLQGWVETRHGIEISPEPARYAREVFGLDVSEAPIEEFTPDAPYDCLVMCDVLEHLEQPLDVVRRCRDMLAADGLFFVQVPNLVGFRLPPGHGWGLPHHIWQFSPPCLARLLEQGGFRVEAWYTGVLGVVGVHEHGGPTLAQRAMWWAARRFRQGNRLMMVARRV</sequence>
<dbReference type="CDD" id="cd02440">
    <property type="entry name" value="AdoMet_MTases"/>
    <property type="match status" value="1"/>
</dbReference>